<evidence type="ECO:0000256" key="7">
    <source>
        <dbReference type="SAM" id="MobiDB-lite"/>
    </source>
</evidence>
<keyword evidence="8" id="KW-1185">Reference proteome</keyword>
<dbReference type="STRING" id="3827.A0A3Q7XTV4"/>
<dbReference type="GO" id="GO:0046854">
    <property type="term" value="P:phosphatidylinositol phosphate biosynthetic process"/>
    <property type="evidence" value="ECO:0007669"/>
    <property type="project" value="TreeGrafter"/>
</dbReference>
<evidence type="ECO:0000313" key="9">
    <source>
        <dbReference type="RefSeq" id="XP_027191488.1"/>
    </source>
</evidence>
<dbReference type="Proteomes" id="UP000087171">
    <property type="component" value="Chromosome Ca6"/>
</dbReference>
<dbReference type="GO" id="GO:0072659">
    <property type="term" value="P:protein localization to plasma membrane"/>
    <property type="evidence" value="ECO:0007669"/>
    <property type="project" value="TreeGrafter"/>
</dbReference>
<dbReference type="KEGG" id="cam:113787127"/>
<dbReference type="OrthoDB" id="18937at2759"/>
<protein>
    <submittedName>
        <fullName evidence="9">Uncharacterized protein LOC113787127</fullName>
    </submittedName>
</protein>
<evidence type="ECO:0000313" key="8">
    <source>
        <dbReference type="Proteomes" id="UP000087171"/>
    </source>
</evidence>
<keyword evidence="3" id="KW-1003">Cell membrane</keyword>
<dbReference type="PANTHER" id="PTHR31220:SF1">
    <property type="entry name" value="GH21176P"/>
    <property type="match status" value="1"/>
</dbReference>
<evidence type="ECO:0000256" key="5">
    <source>
        <dbReference type="ARBA" id="ARBA00023136"/>
    </source>
</evidence>
<reference evidence="8" key="1">
    <citation type="journal article" date="2013" name="Nat. Biotechnol.">
        <title>Draft genome sequence of chickpea (Cicer arietinum) provides a resource for trait improvement.</title>
        <authorList>
            <person name="Varshney R.K."/>
            <person name="Song C."/>
            <person name="Saxena R.K."/>
            <person name="Azam S."/>
            <person name="Yu S."/>
            <person name="Sharpe A.G."/>
            <person name="Cannon S."/>
            <person name="Baek J."/>
            <person name="Rosen B.D."/>
            <person name="Tar'an B."/>
            <person name="Millan T."/>
            <person name="Zhang X."/>
            <person name="Ramsay L.D."/>
            <person name="Iwata A."/>
            <person name="Wang Y."/>
            <person name="Nelson W."/>
            <person name="Farmer A.D."/>
            <person name="Gaur P.M."/>
            <person name="Soderlund C."/>
            <person name="Penmetsa R.V."/>
            <person name="Xu C."/>
            <person name="Bharti A.K."/>
            <person name="He W."/>
            <person name="Winter P."/>
            <person name="Zhao S."/>
            <person name="Hane J.K."/>
            <person name="Carrasquilla-Garcia N."/>
            <person name="Condie J.A."/>
            <person name="Upadhyaya H.D."/>
            <person name="Luo M.C."/>
            <person name="Thudi M."/>
            <person name="Gowda C.L."/>
            <person name="Singh N.P."/>
            <person name="Lichtenzveig J."/>
            <person name="Gali K.K."/>
            <person name="Rubio J."/>
            <person name="Nadarajan N."/>
            <person name="Dolezel J."/>
            <person name="Bansal K.C."/>
            <person name="Xu X."/>
            <person name="Edwards D."/>
            <person name="Zhang G."/>
            <person name="Kahl G."/>
            <person name="Gil J."/>
            <person name="Singh K.B."/>
            <person name="Datta S.K."/>
            <person name="Jackson S.A."/>
            <person name="Wang J."/>
            <person name="Cook D.R."/>
        </authorList>
    </citation>
    <scope>NUCLEOTIDE SEQUENCE [LARGE SCALE GENOMIC DNA]</scope>
    <source>
        <strain evidence="8">cv. CDC Frontier</strain>
    </source>
</reference>
<evidence type="ECO:0000256" key="2">
    <source>
        <dbReference type="ARBA" id="ARBA00004514"/>
    </source>
</evidence>
<gene>
    <name evidence="9" type="primary">LOC113787127</name>
</gene>
<feature type="compositionally biased region" description="Low complexity" evidence="7">
    <location>
        <begin position="1"/>
        <end position="39"/>
    </location>
</feature>
<dbReference type="GO" id="GO:0005829">
    <property type="term" value="C:cytosol"/>
    <property type="evidence" value="ECO:0007669"/>
    <property type="project" value="UniProtKB-SubCell"/>
</dbReference>
<dbReference type="GeneID" id="113787127"/>
<evidence type="ECO:0000256" key="3">
    <source>
        <dbReference type="ARBA" id="ARBA00022475"/>
    </source>
</evidence>
<reference evidence="9" key="2">
    <citation type="submission" date="2025-08" db="UniProtKB">
        <authorList>
            <consortium name="RefSeq"/>
        </authorList>
    </citation>
    <scope>IDENTIFICATION</scope>
    <source>
        <tissue evidence="9">Etiolated seedlings</tissue>
    </source>
</reference>
<evidence type="ECO:0000256" key="6">
    <source>
        <dbReference type="ARBA" id="ARBA00034482"/>
    </source>
</evidence>
<dbReference type="AlphaFoldDB" id="A0A3Q7XTV4"/>
<evidence type="ECO:0000256" key="4">
    <source>
        <dbReference type="ARBA" id="ARBA00022490"/>
    </source>
</evidence>
<comment type="similarity">
    <text evidence="6">Belongs to the Hyccin family.</text>
</comment>
<organism evidence="8 9">
    <name type="scientific">Cicer arietinum</name>
    <name type="common">Chickpea</name>
    <name type="synonym">Garbanzo</name>
    <dbReference type="NCBI Taxonomy" id="3827"/>
    <lineage>
        <taxon>Eukaryota</taxon>
        <taxon>Viridiplantae</taxon>
        <taxon>Streptophyta</taxon>
        <taxon>Embryophyta</taxon>
        <taxon>Tracheophyta</taxon>
        <taxon>Spermatophyta</taxon>
        <taxon>Magnoliopsida</taxon>
        <taxon>eudicotyledons</taxon>
        <taxon>Gunneridae</taxon>
        <taxon>Pentapetalae</taxon>
        <taxon>rosids</taxon>
        <taxon>fabids</taxon>
        <taxon>Fabales</taxon>
        <taxon>Fabaceae</taxon>
        <taxon>Papilionoideae</taxon>
        <taxon>50 kb inversion clade</taxon>
        <taxon>NPAAA clade</taxon>
        <taxon>Hologalegina</taxon>
        <taxon>IRL clade</taxon>
        <taxon>Cicereae</taxon>
        <taxon>Cicer</taxon>
    </lineage>
</organism>
<name>A0A3Q7XTV4_CICAR</name>
<dbReference type="PaxDb" id="3827-XP_004504778.1"/>
<evidence type="ECO:0000256" key="1">
    <source>
        <dbReference type="ARBA" id="ARBA00004236"/>
    </source>
</evidence>
<dbReference type="Pfam" id="PF09790">
    <property type="entry name" value="Hyccin"/>
    <property type="match status" value="1"/>
</dbReference>
<keyword evidence="4" id="KW-0963">Cytoplasm</keyword>
<dbReference type="GO" id="GO:0005886">
    <property type="term" value="C:plasma membrane"/>
    <property type="evidence" value="ECO:0007669"/>
    <property type="project" value="UniProtKB-SubCell"/>
</dbReference>
<accession>A0A3Q7XTV4</accession>
<sequence>MELQHRNSSSPQCSSNSNSTSSSSITTNPNNRINNNNNNDPMHSWWESVSKARSRIHSLASILPNHHQTLSSLADSERPALSLLSSPSAYSALSSSLSGSHSDPLCHWLYDTFLSSDPHLRLVVLSFIPLLSGLYLSRVHSSDPPSLAGFEAVLLALYASETKSRAGKPLLVTIPDLSLPSIYHSPLRKNPNNNPNPSVGVISPPLEPHIAVKSTKRACIVGVALHSYFSQISHMPSWSKLEFCQFAAGWAGQDCPCRREFDQINTLAISHGNGNGNGDGDNEVEIEEVAEVMENMKIHDPDCESPNCITKGDRIPLPWEILQPALRILGHCLMAPLNSQEVKDAASFAVRCLYARASHDLVPQAILATRSLIQLDNRNRDNAATSAAATSNVNTPTKVKKPEILLVSK</sequence>
<keyword evidence="5" id="KW-0472">Membrane</keyword>
<dbReference type="PANTHER" id="PTHR31220">
    <property type="entry name" value="HYCCIN RELATED"/>
    <property type="match status" value="1"/>
</dbReference>
<dbReference type="InterPro" id="IPR018619">
    <property type="entry name" value="Hyccin"/>
</dbReference>
<dbReference type="RefSeq" id="XP_027191488.1">
    <property type="nucleotide sequence ID" value="XM_027335687.1"/>
</dbReference>
<feature type="region of interest" description="Disordered" evidence="7">
    <location>
        <begin position="1"/>
        <end position="40"/>
    </location>
</feature>
<comment type="subcellular location">
    <subcellularLocation>
        <location evidence="1">Cell membrane</location>
    </subcellularLocation>
    <subcellularLocation>
        <location evidence="2">Cytoplasm</location>
        <location evidence="2">Cytosol</location>
    </subcellularLocation>
</comment>
<proteinExistence type="inferred from homology"/>